<sequence length="123" mass="13794">MNTKQINALITQLKKIDFSHARIKIDDFELEIDRDGHQQSTELGVEFISSPMIGIFHQNQQPVMVGESVESATVLGQIESMKLYNELLAGFNGQVKKVLVNDGDAVEFGQNLFEIELNEDIAE</sequence>
<gene>
    <name evidence="3" type="ORF">FC70_GL000240</name>
</gene>
<dbReference type="RefSeq" id="WP_057889197.1">
    <property type="nucleotide sequence ID" value="NZ_AZFE01000003.1"/>
</dbReference>
<dbReference type="InterPro" id="IPR000089">
    <property type="entry name" value="Biotin_lipoyl"/>
</dbReference>
<dbReference type="Gene3D" id="2.40.50.100">
    <property type="match status" value="1"/>
</dbReference>
<dbReference type="SUPFAM" id="SSF51230">
    <property type="entry name" value="Single hybrid motif"/>
    <property type="match status" value="1"/>
</dbReference>
<evidence type="ECO:0000259" key="2">
    <source>
        <dbReference type="PROSITE" id="PS50968"/>
    </source>
</evidence>
<comment type="caution">
    <text evidence="3">The sequence shown here is derived from an EMBL/GenBank/DDBJ whole genome shotgun (WGS) entry which is preliminary data.</text>
</comment>
<accession>A0A0R1RN76</accession>
<dbReference type="STRING" id="1423778.FC70_GL000240"/>
<dbReference type="InterPro" id="IPR050709">
    <property type="entry name" value="Biotin_Carboxyl_Carrier/Decarb"/>
</dbReference>
<dbReference type="PROSITE" id="PS50968">
    <property type="entry name" value="BIOTINYL_LIPOYL"/>
    <property type="match status" value="1"/>
</dbReference>
<keyword evidence="1" id="KW-0092">Biotin</keyword>
<dbReference type="PATRIC" id="fig|1423778.4.peg.258"/>
<dbReference type="AlphaFoldDB" id="A0A0R1RN76"/>
<protein>
    <recommendedName>
        <fullName evidence="2">Lipoyl-binding domain-containing protein</fullName>
    </recommendedName>
</protein>
<reference evidence="3 4" key="1">
    <citation type="journal article" date="2015" name="Genome Announc.">
        <title>Expanding the biotechnology potential of lactobacilli through comparative genomics of 213 strains and associated genera.</title>
        <authorList>
            <person name="Sun Z."/>
            <person name="Harris H.M."/>
            <person name="McCann A."/>
            <person name="Guo C."/>
            <person name="Argimon S."/>
            <person name="Zhang W."/>
            <person name="Yang X."/>
            <person name="Jeffery I.B."/>
            <person name="Cooney J.C."/>
            <person name="Kagawa T.F."/>
            <person name="Liu W."/>
            <person name="Song Y."/>
            <person name="Salvetti E."/>
            <person name="Wrobel A."/>
            <person name="Rasinkangas P."/>
            <person name="Parkhill J."/>
            <person name="Rea M.C."/>
            <person name="O'Sullivan O."/>
            <person name="Ritari J."/>
            <person name="Douillard F.P."/>
            <person name="Paul Ross R."/>
            <person name="Yang R."/>
            <person name="Briner A.E."/>
            <person name="Felis G.E."/>
            <person name="de Vos W.M."/>
            <person name="Barrangou R."/>
            <person name="Klaenhammer T.R."/>
            <person name="Caufield P.W."/>
            <person name="Cui Y."/>
            <person name="Zhang H."/>
            <person name="O'Toole P.W."/>
        </authorList>
    </citation>
    <scope>NUCLEOTIDE SEQUENCE [LARGE SCALE GENOMIC DNA]</scope>
    <source>
        <strain evidence="3 4">DSM 15707</strain>
    </source>
</reference>
<name>A0A0R1RN76_9LACO</name>
<feature type="domain" description="Lipoyl-binding" evidence="2">
    <location>
        <begin position="40"/>
        <end position="116"/>
    </location>
</feature>
<dbReference type="Pfam" id="PF00364">
    <property type="entry name" value="Biotin_lipoyl"/>
    <property type="match status" value="1"/>
</dbReference>
<dbReference type="PANTHER" id="PTHR45266:SF3">
    <property type="entry name" value="OXALOACETATE DECARBOXYLASE ALPHA CHAIN"/>
    <property type="match status" value="1"/>
</dbReference>
<dbReference type="PANTHER" id="PTHR45266">
    <property type="entry name" value="OXALOACETATE DECARBOXYLASE ALPHA CHAIN"/>
    <property type="match status" value="1"/>
</dbReference>
<keyword evidence="4" id="KW-1185">Reference proteome</keyword>
<dbReference type="CDD" id="cd06850">
    <property type="entry name" value="biotinyl_domain"/>
    <property type="match status" value="1"/>
</dbReference>
<evidence type="ECO:0000313" key="3">
    <source>
        <dbReference type="EMBL" id="KRL57769.1"/>
    </source>
</evidence>
<dbReference type="KEGG" id="lol:LACOL_1454"/>
<dbReference type="InterPro" id="IPR011053">
    <property type="entry name" value="Single_hybrid_motif"/>
</dbReference>
<dbReference type="Proteomes" id="UP000051697">
    <property type="component" value="Unassembled WGS sequence"/>
</dbReference>
<proteinExistence type="predicted"/>
<evidence type="ECO:0000256" key="1">
    <source>
        <dbReference type="ARBA" id="ARBA00023267"/>
    </source>
</evidence>
<dbReference type="OrthoDB" id="9811735at2"/>
<dbReference type="EMBL" id="AZFE01000003">
    <property type="protein sequence ID" value="KRL57769.1"/>
    <property type="molecule type" value="Genomic_DNA"/>
</dbReference>
<evidence type="ECO:0000313" key="4">
    <source>
        <dbReference type="Proteomes" id="UP000051697"/>
    </source>
</evidence>
<organism evidence="3 4">
    <name type="scientific">Paucilactobacillus oligofermentans DSM 15707 = LMG 22743</name>
    <dbReference type="NCBI Taxonomy" id="1423778"/>
    <lineage>
        <taxon>Bacteria</taxon>
        <taxon>Bacillati</taxon>
        <taxon>Bacillota</taxon>
        <taxon>Bacilli</taxon>
        <taxon>Lactobacillales</taxon>
        <taxon>Lactobacillaceae</taxon>
        <taxon>Paucilactobacillus</taxon>
    </lineage>
</organism>